<reference evidence="1" key="1">
    <citation type="submission" date="2023-06" db="EMBL/GenBank/DDBJ databases">
        <authorList>
            <person name="Kurt Z."/>
        </authorList>
    </citation>
    <scope>NUCLEOTIDE SEQUENCE</scope>
</reference>
<dbReference type="EMBL" id="CAXDID020000069">
    <property type="protein sequence ID" value="CAL6013968.1"/>
    <property type="molecule type" value="Genomic_DNA"/>
</dbReference>
<organism evidence="1">
    <name type="scientific">Hexamita inflata</name>
    <dbReference type="NCBI Taxonomy" id="28002"/>
    <lineage>
        <taxon>Eukaryota</taxon>
        <taxon>Metamonada</taxon>
        <taxon>Diplomonadida</taxon>
        <taxon>Hexamitidae</taxon>
        <taxon>Hexamitinae</taxon>
        <taxon>Hexamita</taxon>
    </lineage>
</organism>
<sequence length="100" mass="11807">MRPVVLPIQLNTKLIQMRCELNHDICRNFGAWLCEQIKVECCRRSLKVDDDLSSIDPIIIMKLGQKNARNRQEGQRSQIFQVSLNKNEKIFRSMSLNRYK</sequence>
<protein>
    <submittedName>
        <fullName evidence="2">Hypothetical_protein</fullName>
    </submittedName>
</protein>
<dbReference type="EMBL" id="CATOUU010000703">
    <property type="protein sequence ID" value="CAI9942675.1"/>
    <property type="molecule type" value="Genomic_DNA"/>
</dbReference>
<gene>
    <name evidence="2" type="ORF">HINF_LOCUS24046</name>
    <name evidence="1" type="ORF">HINF_LOCUS30320</name>
</gene>
<reference evidence="2 3" key="2">
    <citation type="submission" date="2024-07" db="EMBL/GenBank/DDBJ databases">
        <authorList>
            <person name="Akdeniz Z."/>
        </authorList>
    </citation>
    <scope>NUCLEOTIDE SEQUENCE [LARGE SCALE GENOMIC DNA]</scope>
</reference>
<evidence type="ECO:0000313" key="2">
    <source>
        <dbReference type="EMBL" id="CAL6013968.1"/>
    </source>
</evidence>
<evidence type="ECO:0000313" key="1">
    <source>
        <dbReference type="EMBL" id="CAI9942675.1"/>
    </source>
</evidence>
<accession>A0AA86PM57</accession>
<dbReference type="AlphaFoldDB" id="A0AA86PM57"/>
<evidence type="ECO:0000313" key="3">
    <source>
        <dbReference type="Proteomes" id="UP001642409"/>
    </source>
</evidence>
<keyword evidence="3" id="KW-1185">Reference proteome</keyword>
<name>A0AA86PM57_9EUKA</name>
<proteinExistence type="predicted"/>
<comment type="caution">
    <text evidence="1">The sequence shown here is derived from an EMBL/GenBank/DDBJ whole genome shotgun (WGS) entry which is preliminary data.</text>
</comment>
<dbReference type="Proteomes" id="UP001642409">
    <property type="component" value="Unassembled WGS sequence"/>
</dbReference>